<dbReference type="InterPro" id="IPR011992">
    <property type="entry name" value="EF-hand-dom_pair"/>
</dbReference>
<accession>A0ABT7C4L1</accession>
<feature type="domain" description="EF-hand" evidence="3">
    <location>
        <begin position="69"/>
        <end position="91"/>
    </location>
</feature>
<evidence type="ECO:0000256" key="1">
    <source>
        <dbReference type="ARBA" id="ARBA00022723"/>
    </source>
</evidence>
<dbReference type="SUPFAM" id="SSF47473">
    <property type="entry name" value="EF-hand"/>
    <property type="match status" value="1"/>
</dbReference>
<dbReference type="Proteomes" id="UP001232992">
    <property type="component" value="Unassembled WGS sequence"/>
</dbReference>
<proteinExistence type="predicted"/>
<dbReference type="EMBL" id="JAQOSQ010000044">
    <property type="protein sequence ID" value="MDJ1185678.1"/>
    <property type="molecule type" value="Genomic_DNA"/>
</dbReference>
<dbReference type="InterPro" id="IPR018247">
    <property type="entry name" value="EF_Hand_1_Ca_BS"/>
</dbReference>
<keyword evidence="2" id="KW-0677">Repeat</keyword>
<dbReference type="InterPro" id="IPR002048">
    <property type="entry name" value="EF_hand_dom"/>
</dbReference>
<dbReference type="PANTHER" id="PTHR10891">
    <property type="entry name" value="EF-HAND CALCIUM-BINDING DOMAIN CONTAINING PROTEIN"/>
    <property type="match status" value="1"/>
</dbReference>
<evidence type="ECO:0000313" key="4">
    <source>
        <dbReference type="EMBL" id="MDJ1185678.1"/>
    </source>
</evidence>
<gene>
    <name evidence="4" type="ORF">PMH09_21065</name>
</gene>
<dbReference type="InterPro" id="IPR039647">
    <property type="entry name" value="EF_hand_pair_protein_CML-like"/>
</dbReference>
<keyword evidence="1" id="KW-0479">Metal-binding</keyword>
<keyword evidence="5" id="KW-1185">Reference proteome</keyword>
<evidence type="ECO:0000256" key="2">
    <source>
        <dbReference type="ARBA" id="ARBA00022737"/>
    </source>
</evidence>
<feature type="domain" description="EF-hand" evidence="3">
    <location>
        <begin position="6"/>
        <end position="41"/>
    </location>
</feature>
<reference evidence="4 5" key="1">
    <citation type="submission" date="2023-01" db="EMBL/GenBank/DDBJ databases">
        <title>Novel diversity within Roseofilum (Cyanobacteria; Desertifilaceae) from marine benthic mats with descriptions of four novel species.</title>
        <authorList>
            <person name="Wang Y."/>
            <person name="Berthold D.E."/>
            <person name="Hu J."/>
            <person name="Lefler F.W."/>
            <person name="Laughinghouse H.D. IV."/>
        </authorList>
    </citation>
    <scope>NUCLEOTIDE SEQUENCE [LARGE SCALE GENOMIC DNA]</scope>
    <source>
        <strain evidence="4 5">BLCC-M143</strain>
    </source>
</reference>
<protein>
    <submittedName>
        <fullName evidence="4">EF-hand domain-containing protein</fullName>
    </submittedName>
</protein>
<feature type="domain" description="EF-hand" evidence="3">
    <location>
        <begin position="97"/>
        <end position="132"/>
    </location>
</feature>
<dbReference type="PROSITE" id="PS00018">
    <property type="entry name" value="EF_HAND_1"/>
    <property type="match status" value="3"/>
</dbReference>
<evidence type="ECO:0000313" key="5">
    <source>
        <dbReference type="Proteomes" id="UP001232992"/>
    </source>
</evidence>
<evidence type="ECO:0000259" key="3">
    <source>
        <dbReference type="PROSITE" id="PS50222"/>
    </source>
</evidence>
<dbReference type="RefSeq" id="WP_283760319.1">
    <property type="nucleotide sequence ID" value="NZ_JAQOSQ010000044.1"/>
</dbReference>
<name>A0ABT7C4L1_9CYAN</name>
<organism evidence="4 5">
    <name type="scientific">Roseofilum casamattae BLCC-M143</name>
    <dbReference type="NCBI Taxonomy" id="3022442"/>
    <lineage>
        <taxon>Bacteria</taxon>
        <taxon>Bacillati</taxon>
        <taxon>Cyanobacteriota</taxon>
        <taxon>Cyanophyceae</taxon>
        <taxon>Desertifilales</taxon>
        <taxon>Desertifilaceae</taxon>
        <taxon>Roseofilum</taxon>
        <taxon>Roseofilum casamattae</taxon>
    </lineage>
</organism>
<dbReference type="SMART" id="SM00054">
    <property type="entry name" value="EFh"/>
    <property type="match status" value="3"/>
</dbReference>
<comment type="caution">
    <text evidence="4">The sequence shown here is derived from an EMBL/GenBank/DDBJ whole genome shotgun (WGS) entry which is preliminary data.</text>
</comment>
<sequence>MSLTPFQEKQWKRVFDIYDANGNGVIEKTDMEQKMAQIAQVSDLSSWEYDRVYNHLMNINWHYMESSADLNHDGQVTFDEWKDYIGALLSTPGGKGELAFVVDMAFELFDTNGNGFITLDEYKAFYQCLGLDANLAEGVFHYLDGTTTHDNRIDYNDFMGLVNQFIQGEDSGAPGNYLFGVD</sequence>
<dbReference type="PROSITE" id="PS50222">
    <property type="entry name" value="EF_HAND_2"/>
    <property type="match status" value="3"/>
</dbReference>
<dbReference type="Gene3D" id="1.10.238.10">
    <property type="entry name" value="EF-hand"/>
    <property type="match status" value="1"/>
</dbReference>
<dbReference type="Pfam" id="PF13499">
    <property type="entry name" value="EF-hand_7"/>
    <property type="match status" value="2"/>
</dbReference>